<feature type="compositionally biased region" description="Low complexity" evidence="1">
    <location>
        <begin position="163"/>
        <end position="172"/>
    </location>
</feature>
<feature type="region of interest" description="Disordered" evidence="1">
    <location>
        <begin position="135"/>
        <end position="172"/>
    </location>
</feature>
<name>A0ABW2JGL9_9ACTN</name>
<organism evidence="2 3">
    <name type="scientific">Streptomyces monticola</name>
    <dbReference type="NCBI Taxonomy" id="2666263"/>
    <lineage>
        <taxon>Bacteria</taxon>
        <taxon>Bacillati</taxon>
        <taxon>Actinomycetota</taxon>
        <taxon>Actinomycetes</taxon>
        <taxon>Kitasatosporales</taxon>
        <taxon>Streptomycetaceae</taxon>
        <taxon>Streptomyces</taxon>
    </lineage>
</organism>
<accession>A0ABW2JGL9</accession>
<dbReference type="SUPFAM" id="SSF50475">
    <property type="entry name" value="FMN-binding split barrel"/>
    <property type="match status" value="1"/>
</dbReference>
<protein>
    <submittedName>
        <fullName evidence="2">Uncharacterized protein</fullName>
    </submittedName>
</protein>
<evidence type="ECO:0000313" key="3">
    <source>
        <dbReference type="Proteomes" id="UP001596523"/>
    </source>
</evidence>
<feature type="compositionally biased region" description="Low complexity" evidence="1">
    <location>
        <begin position="135"/>
        <end position="145"/>
    </location>
</feature>
<dbReference type="InterPro" id="IPR012349">
    <property type="entry name" value="Split_barrel_FMN-bd"/>
</dbReference>
<dbReference type="EMBL" id="JBHTCF010000003">
    <property type="protein sequence ID" value="MFC7304432.1"/>
    <property type="molecule type" value="Genomic_DNA"/>
</dbReference>
<evidence type="ECO:0000256" key="1">
    <source>
        <dbReference type="SAM" id="MobiDB-lite"/>
    </source>
</evidence>
<dbReference type="RefSeq" id="WP_381828856.1">
    <property type="nucleotide sequence ID" value="NZ_JBHTCF010000003.1"/>
</dbReference>
<dbReference type="Gene3D" id="2.30.110.10">
    <property type="entry name" value="Electron Transport, Fmn-binding Protein, Chain A"/>
    <property type="match status" value="1"/>
</dbReference>
<evidence type="ECO:0000313" key="2">
    <source>
        <dbReference type="EMBL" id="MFC7304432.1"/>
    </source>
</evidence>
<dbReference type="Proteomes" id="UP001596523">
    <property type="component" value="Unassembled WGS sequence"/>
</dbReference>
<proteinExistence type="predicted"/>
<keyword evidence="3" id="KW-1185">Reference proteome</keyword>
<gene>
    <name evidence="2" type="ORF">ACFQVC_09440</name>
</gene>
<reference evidence="3" key="1">
    <citation type="journal article" date="2019" name="Int. J. Syst. Evol. Microbiol.">
        <title>The Global Catalogue of Microorganisms (GCM) 10K type strain sequencing project: providing services to taxonomists for standard genome sequencing and annotation.</title>
        <authorList>
            <consortium name="The Broad Institute Genomics Platform"/>
            <consortium name="The Broad Institute Genome Sequencing Center for Infectious Disease"/>
            <person name="Wu L."/>
            <person name="Ma J."/>
        </authorList>
    </citation>
    <scope>NUCLEOTIDE SEQUENCE [LARGE SCALE GENOMIC DNA]</scope>
    <source>
        <strain evidence="3">SYNS20</strain>
    </source>
</reference>
<comment type="caution">
    <text evidence="2">The sequence shown here is derived from an EMBL/GenBank/DDBJ whole genome shotgun (WGS) entry which is preliminary data.</text>
</comment>
<sequence>MEHQELTEQECRDLLATATAGRLAINHHRLPHLEPVGLIHPEGDPVALLPESSTIARALPAVISPRRLVVLQADDLSSDLPYVHTVVAVARPRWVVSLEGIRACRRAARARGLQLDLDNAFLTLTRPTLMGHQVQLRQQTQQPQQAALEPVRPVRQAPHEQVRAAAAPRARA</sequence>